<evidence type="ECO:0000313" key="2">
    <source>
        <dbReference type="Proteomes" id="UP000008953"/>
    </source>
</evidence>
<protein>
    <submittedName>
        <fullName evidence="1">Uncharacterized protein</fullName>
    </submittedName>
</protein>
<dbReference type="EMBL" id="FP929050">
    <property type="protein sequence ID" value="CBL13481.1"/>
    <property type="molecule type" value="Genomic_DNA"/>
</dbReference>
<dbReference type="KEGG" id="rix:RO1_31440"/>
<evidence type="ECO:0000313" key="1">
    <source>
        <dbReference type="EMBL" id="CBL13481.1"/>
    </source>
</evidence>
<dbReference type="Proteomes" id="UP000008953">
    <property type="component" value="Chromosome"/>
</dbReference>
<gene>
    <name evidence="1" type="ORF">RO1_31440</name>
</gene>
<name>D4L1J1_9FIRM</name>
<sequence length="49" mass="6044">MLITKEFPCNMIWFKKYFFVKTFCEIKKACMPDFCIHALFIHDNRMFTD</sequence>
<dbReference type="AlphaFoldDB" id="D4L1J1"/>
<organism evidence="1 2">
    <name type="scientific">Roseburia intestinalis XB6B4</name>
    <dbReference type="NCBI Taxonomy" id="718255"/>
    <lineage>
        <taxon>Bacteria</taxon>
        <taxon>Bacillati</taxon>
        <taxon>Bacillota</taxon>
        <taxon>Clostridia</taxon>
        <taxon>Lachnospirales</taxon>
        <taxon>Lachnospiraceae</taxon>
        <taxon>Roseburia</taxon>
    </lineage>
</organism>
<dbReference type="HOGENOM" id="CLU_3140260_0_0_9"/>
<reference evidence="1 2" key="1">
    <citation type="submission" date="2010-03" db="EMBL/GenBank/DDBJ databases">
        <title>The genome sequence of Roseburia intestinalis XB6B4.</title>
        <authorList>
            <consortium name="metaHIT consortium -- http://www.metahit.eu/"/>
            <person name="Pajon A."/>
            <person name="Turner K."/>
            <person name="Parkhill J."/>
            <person name="Bernalier A."/>
        </authorList>
    </citation>
    <scope>NUCLEOTIDE SEQUENCE [LARGE SCALE GENOMIC DNA]</scope>
    <source>
        <strain evidence="1 2">XB6B4</strain>
    </source>
</reference>
<accession>D4L1J1</accession>
<reference evidence="1 2" key="2">
    <citation type="submission" date="2010-03" db="EMBL/GenBank/DDBJ databases">
        <authorList>
            <person name="Pajon A."/>
        </authorList>
    </citation>
    <scope>NUCLEOTIDE SEQUENCE [LARGE SCALE GENOMIC DNA]</scope>
    <source>
        <strain evidence="1 2">XB6B4</strain>
    </source>
</reference>
<proteinExistence type="predicted"/>